<evidence type="ECO:0000259" key="7">
    <source>
        <dbReference type="Pfam" id="PF01171"/>
    </source>
</evidence>
<evidence type="ECO:0000256" key="6">
    <source>
        <dbReference type="HAMAP-Rule" id="MF_01161"/>
    </source>
</evidence>
<keyword evidence="9" id="KW-1185">Reference proteome</keyword>
<dbReference type="AlphaFoldDB" id="A0A947D618"/>
<gene>
    <name evidence="6 8" type="primary">tilS</name>
    <name evidence="8" type="ORF">KL771_04965</name>
</gene>
<feature type="binding site" evidence="6">
    <location>
        <begin position="31"/>
        <end position="36"/>
    </location>
    <ligand>
        <name>ATP</name>
        <dbReference type="ChEBI" id="CHEBI:30616"/>
    </ligand>
</feature>
<dbReference type="GO" id="GO:0005737">
    <property type="term" value="C:cytoplasm"/>
    <property type="evidence" value="ECO:0007669"/>
    <property type="project" value="UniProtKB-SubCell"/>
</dbReference>
<dbReference type="NCBIfam" id="TIGR02432">
    <property type="entry name" value="lysidine_TilS_N"/>
    <property type="match status" value="1"/>
</dbReference>
<dbReference type="RefSeq" id="WP_261967439.1">
    <property type="nucleotide sequence ID" value="NZ_JAHHZF010000002.1"/>
</dbReference>
<dbReference type="InterPro" id="IPR011063">
    <property type="entry name" value="TilS/TtcA_N"/>
</dbReference>
<evidence type="ECO:0000256" key="5">
    <source>
        <dbReference type="ARBA" id="ARBA00048539"/>
    </source>
</evidence>
<name>A0A947D618_9HYPH</name>
<comment type="subcellular location">
    <subcellularLocation>
        <location evidence="6">Cytoplasm</location>
    </subcellularLocation>
</comment>
<keyword evidence="3 6" id="KW-0547">Nucleotide-binding</keyword>
<dbReference type="EC" id="6.3.4.19" evidence="6"/>
<dbReference type="InterPro" id="IPR012094">
    <property type="entry name" value="tRNA_Ile_lys_synt"/>
</dbReference>
<dbReference type="PANTHER" id="PTHR43033:SF1">
    <property type="entry name" value="TRNA(ILE)-LYSIDINE SYNTHASE-RELATED"/>
    <property type="match status" value="1"/>
</dbReference>
<sequence>MPSADGPLGRTEADRLFAPLAGFRRLAVAVSGGADSTALALLLAEWSARRPGAEPPVVLTVDHGLRAESGIEALAVLRFADRLSLPARSLVWRGDKPAANLQDAARRARYRLLLAAAIRAGCDGLVTAHTLDDQAETLLLNLARGSGVHGLAAMPSVRRLGPVALLRPLLSVPKRRLVATLETRGLDWIEDPSNRSERFARVRVRGLLASAGAFGLSPERLALTAEHMAAAAGALDTATSAVLADALIHPGGFARIARAALASAPDIVRLRALGSLIRHAGGAGPGPRAERLQALGASIAAGTALTRRTLGGALIRPDGDDLWFLRETGRSDRSPVPLVPAVGVLWDGRFAVGTSDGPGLPLTVGDLGRADAKRLVAARDLGLPAFALDAVPAIRRGESLVGVPAFGMAEVPDVTVVALPPGLSELVAAAPGDPDSAAILAAVLADAARPARRSDPFPAAVGPNVTIPSSERTSEVRSTWLSPVHDLF</sequence>
<dbReference type="GO" id="GO:0005524">
    <property type="term" value="F:ATP binding"/>
    <property type="evidence" value="ECO:0007669"/>
    <property type="project" value="UniProtKB-UniRule"/>
</dbReference>
<keyword evidence="1 6" id="KW-0436">Ligase</keyword>
<dbReference type="HAMAP" id="MF_01161">
    <property type="entry name" value="tRNA_Ile_lys_synt"/>
    <property type="match status" value="1"/>
</dbReference>
<organism evidence="8 9">
    <name type="scientific">Prosthecodimorpha staleyi</name>
    <dbReference type="NCBI Taxonomy" id="2840188"/>
    <lineage>
        <taxon>Bacteria</taxon>
        <taxon>Pseudomonadati</taxon>
        <taxon>Pseudomonadota</taxon>
        <taxon>Alphaproteobacteria</taxon>
        <taxon>Hyphomicrobiales</taxon>
        <taxon>Ancalomicrobiaceae</taxon>
        <taxon>Prosthecodimorpha</taxon>
    </lineage>
</organism>
<feature type="domain" description="tRNA(Ile)-lysidine/2-thiocytidine synthase N-terminal" evidence="7">
    <location>
        <begin position="26"/>
        <end position="205"/>
    </location>
</feature>
<dbReference type="InterPro" id="IPR014729">
    <property type="entry name" value="Rossmann-like_a/b/a_fold"/>
</dbReference>
<evidence type="ECO:0000313" key="8">
    <source>
        <dbReference type="EMBL" id="MBT9288787.1"/>
    </source>
</evidence>
<dbReference type="SUPFAM" id="SSF52402">
    <property type="entry name" value="Adenine nucleotide alpha hydrolases-like"/>
    <property type="match status" value="1"/>
</dbReference>
<keyword evidence="4 6" id="KW-0067">ATP-binding</keyword>
<keyword evidence="6" id="KW-0963">Cytoplasm</keyword>
<accession>A0A947D618</accession>
<protein>
    <recommendedName>
        <fullName evidence="6">tRNA(Ile)-lysidine synthase</fullName>
        <ecNumber evidence="6">6.3.4.19</ecNumber>
    </recommendedName>
    <alternativeName>
        <fullName evidence="6">tRNA(Ile)-2-lysyl-cytidine synthase</fullName>
    </alternativeName>
    <alternativeName>
        <fullName evidence="6">tRNA(Ile)-lysidine synthetase</fullName>
    </alternativeName>
</protein>
<dbReference type="CDD" id="cd01992">
    <property type="entry name" value="TilS_N"/>
    <property type="match status" value="1"/>
</dbReference>
<comment type="caution">
    <text evidence="8">The sequence shown here is derived from an EMBL/GenBank/DDBJ whole genome shotgun (WGS) entry which is preliminary data.</text>
</comment>
<dbReference type="PANTHER" id="PTHR43033">
    <property type="entry name" value="TRNA(ILE)-LYSIDINE SYNTHASE-RELATED"/>
    <property type="match status" value="1"/>
</dbReference>
<dbReference type="EMBL" id="JAHHZF010000002">
    <property type="protein sequence ID" value="MBT9288787.1"/>
    <property type="molecule type" value="Genomic_DNA"/>
</dbReference>
<comment type="catalytic activity">
    <reaction evidence="5 6">
        <text>cytidine(34) in tRNA(Ile2) + L-lysine + ATP = lysidine(34) in tRNA(Ile2) + AMP + diphosphate + H(+)</text>
        <dbReference type="Rhea" id="RHEA:43744"/>
        <dbReference type="Rhea" id="RHEA-COMP:10625"/>
        <dbReference type="Rhea" id="RHEA-COMP:10670"/>
        <dbReference type="ChEBI" id="CHEBI:15378"/>
        <dbReference type="ChEBI" id="CHEBI:30616"/>
        <dbReference type="ChEBI" id="CHEBI:32551"/>
        <dbReference type="ChEBI" id="CHEBI:33019"/>
        <dbReference type="ChEBI" id="CHEBI:82748"/>
        <dbReference type="ChEBI" id="CHEBI:83665"/>
        <dbReference type="ChEBI" id="CHEBI:456215"/>
        <dbReference type="EC" id="6.3.4.19"/>
    </reaction>
</comment>
<evidence type="ECO:0000256" key="2">
    <source>
        <dbReference type="ARBA" id="ARBA00022694"/>
    </source>
</evidence>
<comment type="domain">
    <text evidence="6">The N-terminal region contains the highly conserved SGGXDS motif, predicted to be a P-loop motif involved in ATP binding.</text>
</comment>
<keyword evidence="2 6" id="KW-0819">tRNA processing</keyword>
<dbReference type="Gene3D" id="3.40.50.620">
    <property type="entry name" value="HUPs"/>
    <property type="match status" value="1"/>
</dbReference>
<comment type="similarity">
    <text evidence="6">Belongs to the tRNA(Ile)-lysidine synthase family.</text>
</comment>
<dbReference type="Pfam" id="PF01171">
    <property type="entry name" value="ATP_bind_3"/>
    <property type="match status" value="1"/>
</dbReference>
<proteinExistence type="inferred from homology"/>
<dbReference type="GO" id="GO:0032267">
    <property type="term" value="F:tRNA(Ile)-lysidine synthase activity"/>
    <property type="evidence" value="ECO:0007669"/>
    <property type="project" value="UniProtKB-EC"/>
</dbReference>
<dbReference type="InterPro" id="IPR012795">
    <property type="entry name" value="tRNA_Ile_lys_synt_N"/>
</dbReference>
<dbReference type="GO" id="GO:0006400">
    <property type="term" value="P:tRNA modification"/>
    <property type="evidence" value="ECO:0007669"/>
    <property type="project" value="UniProtKB-UniRule"/>
</dbReference>
<comment type="function">
    <text evidence="6">Ligates lysine onto the cytidine present at position 34 of the AUA codon-specific tRNA(Ile) that contains the anticodon CAU, in an ATP-dependent manner. Cytidine is converted to lysidine, thus changing the amino acid specificity of the tRNA from methionine to isoleucine.</text>
</comment>
<evidence type="ECO:0000256" key="1">
    <source>
        <dbReference type="ARBA" id="ARBA00022598"/>
    </source>
</evidence>
<evidence type="ECO:0000313" key="9">
    <source>
        <dbReference type="Proteomes" id="UP000766595"/>
    </source>
</evidence>
<evidence type="ECO:0000256" key="4">
    <source>
        <dbReference type="ARBA" id="ARBA00022840"/>
    </source>
</evidence>
<reference evidence="8 9" key="1">
    <citation type="submission" date="2021-06" db="EMBL/GenBank/DDBJ databases">
        <authorList>
            <person name="Grouzdev D.S."/>
            <person name="Koziaeva V."/>
        </authorList>
    </citation>
    <scope>NUCLEOTIDE SEQUENCE [LARGE SCALE GENOMIC DNA]</scope>
    <source>
        <strain evidence="8 9">22</strain>
    </source>
</reference>
<dbReference type="Proteomes" id="UP000766595">
    <property type="component" value="Unassembled WGS sequence"/>
</dbReference>
<evidence type="ECO:0000256" key="3">
    <source>
        <dbReference type="ARBA" id="ARBA00022741"/>
    </source>
</evidence>